<feature type="region of interest" description="Disordered" evidence="7">
    <location>
        <begin position="167"/>
        <end position="201"/>
    </location>
</feature>
<feature type="transmembrane region" description="Helical" evidence="6">
    <location>
        <begin position="301"/>
        <end position="325"/>
    </location>
</feature>
<evidence type="ECO:0000256" key="4">
    <source>
        <dbReference type="ARBA" id="ARBA00022989"/>
    </source>
</evidence>
<evidence type="ECO:0000313" key="9">
    <source>
        <dbReference type="Proteomes" id="UP000274822"/>
    </source>
</evidence>
<feature type="transmembrane region" description="Helical" evidence="6">
    <location>
        <begin position="227"/>
        <end position="246"/>
    </location>
</feature>
<comment type="caution">
    <text evidence="8">The sequence shown here is derived from an EMBL/GenBank/DDBJ whole genome shotgun (WGS) entry which is preliminary data.</text>
</comment>
<protein>
    <recommendedName>
        <fullName evidence="6">Solute carrier family 40 member</fullName>
    </recommendedName>
</protein>
<evidence type="ECO:0000256" key="5">
    <source>
        <dbReference type="ARBA" id="ARBA00023136"/>
    </source>
</evidence>
<keyword evidence="6" id="KW-0406">Ion transport</keyword>
<keyword evidence="2 6" id="KW-0813">Transport</keyword>
<evidence type="ECO:0000256" key="2">
    <source>
        <dbReference type="ARBA" id="ARBA00022448"/>
    </source>
</evidence>
<keyword evidence="3 6" id="KW-0812">Transmembrane</keyword>
<dbReference type="Proteomes" id="UP000274822">
    <property type="component" value="Unassembled WGS sequence"/>
</dbReference>
<keyword evidence="5 6" id="KW-0472">Membrane</keyword>
<dbReference type="PANTHER" id="PTHR11660">
    <property type="entry name" value="SOLUTE CARRIER FAMILY 40 MEMBER"/>
    <property type="match status" value="1"/>
</dbReference>
<name>A0A433QMU9_9FUNG</name>
<dbReference type="GO" id="GO:0016020">
    <property type="term" value="C:membrane"/>
    <property type="evidence" value="ECO:0007669"/>
    <property type="project" value="UniProtKB-SubCell"/>
</dbReference>
<proteinExistence type="inferred from homology"/>
<comment type="subcellular location">
    <subcellularLocation>
        <location evidence="1 6">Membrane</location>
        <topology evidence="1 6">Multi-pass membrane protein</topology>
    </subcellularLocation>
</comment>
<feature type="compositionally biased region" description="Basic and acidic residues" evidence="7">
    <location>
        <begin position="183"/>
        <end position="201"/>
    </location>
</feature>
<comment type="similarity">
    <text evidence="6">Belongs to the ferroportin (FP) (TC 2.A.100) family. SLC40A subfamily.</text>
</comment>
<dbReference type="PANTHER" id="PTHR11660:SF57">
    <property type="entry name" value="SOLUTE CARRIER FAMILY 40 MEMBER"/>
    <property type="match status" value="1"/>
</dbReference>
<comment type="function">
    <text evidence="6">May be involved in iron transport and iron homeostasis.</text>
</comment>
<dbReference type="GO" id="GO:0005381">
    <property type="term" value="F:iron ion transmembrane transporter activity"/>
    <property type="evidence" value="ECO:0007669"/>
    <property type="project" value="UniProtKB-UniRule"/>
</dbReference>
<comment type="caution">
    <text evidence="6">Lacks conserved residue(s) required for the propagation of feature annotation.</text>
</comment>
<dbReference type="InterPro" id="IPR009716">
    <property type="entry name" value="Ferroportin-1"/>
</dbReference>
<evidence type="ECO:0000256" key="1">
    <source>
        <dbReference type="ARBA" id="ARBA00004141"/>
    </source>
</evidence>
<accession>A0A433QMU9</accession>
<feature type="compositionally biased region" description="Polar residues" evidence="7">
    <location>
        <begin position="167"/>
        <end position="182"/>
    </location>
</feature>
<evidence type="ECO:0000256" key="7">
    <source>
        <dbReference type="SAM" id="MobiDB-lite"/>
    </source>
</evidence>
<keyword evidence="9" id="KW-1185">Reference proteome</keyword>
<dbReference type="AlphaFoldDB" id="A0A433QMU9"/>
<reference evidence="8 9" key="1">
    <citation type="journal article" date="2018" name="New Phytol.">
        <title>Phylogenomics of Endogonaceae and evolution of mycorrhizas within Mucoromycota.</title>
        <authorList>
            <person name="Chang Y."/>
            <person name="Desiro A."/>
            <person name="Na H."/>
            <person name="Sandor L."/>
            <person name="Lipzen A."/>
            <person name="Clum A."/>
            <person name="Barry K."/>
            <person name="Grigoriev I.V."/>
            <person name="Martin F.M."/>
            <person name="Stajich J.E."/>
            <person name="Smith M.E."/>
            <person name="Bonito G."/>
            <person name="Spatafora J.W."/>
        </authorList>
    </citation>
    <scope>NUCLEOTIDE SEQUENCE [LARGE SCALE GENOMIC DNA]</scope>
    <source>
        <strain evidence="8 9">AD002</strain>
    </source>
</reference>
<dbReference type="EMBL" id="RBNJ01003288">
    <property type="protein sequence ID" value="RUS31101.1"/>
    <property type="molecule type" value="Genomic_DNA"/>
</dbReference>
<evidence type="ECO:0000256" key="6">
    <source>
        <dbReference type="RuleBase" id="RU365065"/>
    </source>
</evidence>
<gene>
    <name evidence="8" type="ORF">BC938DRAFT_478459</name>
</gene>
<evidence type="ECO:0000313" key="8">
    <source>
        <dbReference type="EMBL" id="RUS31101.1"/>
    </source>
</evidence>
<evidence type="ECO:0000256" key="3">
    <source>
        <dbReference type="ARBA" id="ARBA00022692"/>
    </source>
</evidence>
<organism evidence="8 9">
    <name type="scientific">Jimgerdemannia flammicorona</name>
    <dbReference type="NCBI Taxonomy" id="994334"/>
    <lineage>
        <taxon>Eukaryota</taxon>
        <taxon>Fungi</taxon>
        <taxon>Fungi incertae sedis</taxon>
        <taxon>Mucoromycota</taxon>
        <taxon>Mucoromycotina</taxon>
        <taxon>Endogonomycetes</taxon>
        <taxon>Endogonales</taxon>
        <taxon>Endogonaceae</taxon>
        <taxon>Jimgerdemannia</taxon>
    </lineage>
</organism>
<keyword evidence="4 6" id="KW-1133">Transmembrane helix</keyword>
<sequence length="387" mass="43046">MSTATLTIAQSSQAENDVELQPTQLLAGKDGPTLASFSAGENDLPESAVEAQLSGAEYRAEEFNEYWKLYLSYFFRYFPLSLQLVYGPRHASCSGCQLTSVPPTNYISSAWGDRLFEFACPIFIIDVYQTTLLPSSVYGFCTTGAAILFSDAVGKRIDRTSRLRGTYSSENVASSPDLSSKTQKSDHTRPRSNPCREDHRHPELRRVLGTVDGPLSRQPDNVSDLRVVSDVVFAIVVALGCVYKLATVSVNIAISRDWVVIIADGKSDVLTSTIKHDDAPRRPPVQAPGIFLRGPPHLGDVAVYVVGAWNVLSLVLEYVLIYRVYMVIPILARHKAGEAQAQAREMQAREERKRITERIVGAFVQKWRDWLTYCNHPVFFGMLMACE</sequence>
<dbReference type="Pfam" id="PF06963">
    <property type="entry name" value="FPN1"/>
    <property type="match status" value="3"/>
</dbReference>